<dbReference type="Proteomes" id="UP001163046">
    <property type="component" value="Unassembled WGS sequence"/>
</dbReference>
<dbReference type="OrthoDB" id="5989526at2759"/>
<accession>A0A9W9ZAW0</accession>
<organism evidence="2 3">
    <name type="scientific">Desmophyllum pertusum</name>
    <dbReference type="NCBI Taxonomy" id="174260"/>
    <lineage>
        <taxon>Eukaryota</taxon>
        <taxon>Metazoa</taxon>
        <taxon>Cnidaria</taxon>
        <taxon>Anthozoa</taxon>
        <taxon>Hexacorallia</taxon>
        <taxon>Scleractinia</taxon>
        <taxon>Caryophylliina</taxon>
        <taxon>Caryophylliidae</taxon>
        <taxon>Desmophyllum</taxon>
    </lineage>
</organism>
<dbReference type="EMBL" id="MU826370">
    <property type="protein sequence ID" value="KAJ7377980.1"/>
    <property type="molecule type" value="Genomic_DNA"/>
</dbReference>
<reference evidence="2" key="1">
    <citation type="submission" date="2023-01" db="EMBL/GenBank/DDBJ databases">
        <title>Genome assembly of the deep-sea coral Lophelia pertusa.</title>
        <authorList>
            <person name="Herrera S."/>
            <person name="Cordes E."/>
        </authorList>
    </citation>
    <scope>NUCLEOTIDE SEQUENCE</scope>
    <source>
        <strain evidence="2">USNM1676648</strain>
        <tissue evidence="2">Polyp</tissue>
    </source>
</reference>
<proteinExistence type="predicted"/>
<feature type="coiled-coil region" evidence="1">
    <location>
        <begin position="203"/>
        <end position="252"/>
    </location>
</feature>
<comment type="caution">
    <text evidence="2">The sequence shown here is derived from an EMBL/GenBank/DDBJ whole genome shotgun (WGS) entry which is preliminary data.</text>
</comment>
<evidence type="ECO:0000313" key="2">
    <source>
        <dbReference type="EMBL" id="KAJ7377980.1"/>
    </source>
</evidence>
<keyword evidence="3" id="KW-1185">Reference proteome</keyword>
<evidence type="ECO:0000313" key="3">
    <source>
        <dbReference type="Proteomes" id="UP001163046"/>
    </source>
</evidence>
<sequence length="385" mass="45195">MEKFQRFFGLKSRNLPEWNWNRAYRSQIVELFPDTTVGVLKECFEALQLYDLAELLEKVRPRSLRPALSLEQIEQLRGSSDRPTKYHSNVAVLVVKQIVGGLDNVASDNAEKIEAFFKDLNSRNEVTIIASPPGLQAVRKMEKQLKLQEEEKKRMRHRLEIEIPQERESLEKEMQEQKEGKKTRFGIPPQDLSSQLEGIQQYEVRKRRELERFEKKVAVLRKQRETIFKPQIEELQKEIEKAKTAISTAMDKWIHNQDKFTCFAVFVISDDKWSTEAMLEECIMEKLALIPDHAKLVVTPSEWKTIGTVPETLHVMCNLNYLTYKFYPLMIEIFNKRRETLDLVSMMQELGRTLFGRGIHLTKDTLSTLLRFQKTEEKRFRISGS</sequence>
<evidence type="ECO:0000256" key="1">
    <source>
        <dbReference type="SAM" id="Coils"/>
    </source>
</evidence>
<name>A0A9W9ZAW0_9CNID</name>
<dbReference type="AlphaFoldDB" id="A0A9W9ZAW0"/>
<protein>
    <submittedName>
        <fullName evidence="2">Uncharacterized protein</fullName>
    </submittedName>
</protein>
<gene>
    <name evidence="2" type="ORF">OS493_025296</name>
</gene>
<feature type="coiled-coil region" evidence="1">
    <location>
        <begin position="138"/>
        <end position="176"/>
    </location>
</feature>
<keyword evidence="1" id="KW-0175">Coiled coil</keyword>